<feature type="region of interest" description="Disordered" evidence="1">
    <location>
        <begin position="1"/>
        <end position="23"/>
    </location>
</feature>
<name>C4J2P5_MAIZE</name>
<evidence type="ECO:0000313" key="2">
    <source>
        <dbReference type="EMBL" id="ACR35445.1"/>
    </source>
</evidence>
<accession>C4J2P5</accession>
<dbReference type="AlphaFoldDB" id="C4J2P5"/>
<organism evidence="2">
    <name type="scientific">Zea mays</name>
    <name type="common">Maize</name>
    <dbReference type="NCBI Taxonomy" id="4577"/>
    <lineage>
        <taxon>Eukaryota</taxon>
        <taxon>Viridiplantae</taxon>
        <taxon>Streptophyta</taxon>
        <taxon>Embryophyta</taxon>
        <taxon>Tracheophyta</taxon>
        <taxon>Spermatophyta</taxon>
        <taxon>Magnoliopsida</taxon>
        <taxon>Liliopsida</taxon>
        <taxon>Poales</taxon>
        <taxon>Poaceae</taxon>
        <taxon>PACMAD clade</taxon>
        <taxon>Panicoideae</taxon>
        <taxon>Andropogonodae</taxon>
        <taxon>Andropogoneae</taxon>
        <taxon>Tripsacinae</taxon>
        <taxon>Zea</taxon>
    </lineage>
</organism>
<feature type="compositionally biased region" description="Polar residues" evidence="1">
    <location>
        <begin position="12"/>
        <end position="23"/>
    </location>
</feature>
<proteinExistence type="evidence at transcript level"/>
<reference evidence="2" key="1">
    <citation type="journal article" date="2009" name="PLoS Genet.">
        <title>Sequencing, mapping, and analysis of 27,455 maize full-length cDNAs.</title>
        <authorList>
            <person name="Soderlund C."/>
            <person name="Descour A."/>
            <person name="Kudrna D."/>
            <person name="Bomhoff M."/>
            <person name="Boyd L."/>
            <person name="Currie J."/>
            <person name="Angelova A."/>
            <person name="Collura K."/>
            <person name="Wissotski M."/>
            <person name="Ashley E."/>
            <person name="Morrow D."/>
            <person name="Fernandes J."/>
            <person name="Walbot V."/>
            <person name="Yu Y."/>
        </authorList>
    </citation>
    <scope>NUCLEOTIDE SEQUENCE</scope>
    <source>
        <strain evidence="2">B73</strain>
    </source>
</reference>
<reference evidence="2" key="2">
    <citation type="submission" date="2012-06" db="EMBL/GenBank/DDBJ databases">
        <authorList>
            <person name="Yu Y."/>
            <person name="Currie J."/>
            <person name="Lomeli R."/>
            <person name="Angelova A."/>
            <person name="Collura K."/>
            <person name="Wissotski M."/>
            <person name="Campos D."/>
            <person name="Kudrna D."/>
            <person name="Golser W."/>
            <person name="Ashely E."/>
            <person name="Descour A."/>
            <person name="Fernandes J."/>
            <person name="Soderlund C."/>
            <person name="Walbot V."/>
        </authorList>
    </citation>
    <scope>NUCLEOTIDE SEQUENCE</scope>
    <source>
        <strain evidence="2">B73</strain>
    </source>
</reference>
<evidence type="ECO:0000256" key="1">
    <source>
        <dbReference type="SAM" id="MobiDB-lite"/>
    </source>
</evidence>
<protein>
    <submittedName>
        <fullName evidence="2">Uncharacterized protein</fullName>
    </submittedName>
</protein>
<dbReference type="EMBL" id="BT085092">
    <property type="protein sequence ID" value="ACR35445.1"/>
    <property type="molecule type" value="mRNA"/>
</dbReference>
<sequence length="23" mass="2698">MSSDLQYMTPPQHWTTQVSSLFL</sequence>